<feature type="transmembrane region" description="Helical" evidence="6">
    <location>
        <begin position="96"/>
        <end position="113"/>
    </location>
</feature>
<evidence type="ECO:0000259" key="7">
    <source>
        <dbReference type="Pfam" id="PF09335"/>
    </source>
</evidence>
<comment type="subcellular location">
    <subcellularLocation>
        <location evidence="1 6">Cell membrane</location>
        <topology evidence="1 6">Multi-pass membrane protein</topology>
    </subcellularLocation>
</comment>
<feature type="transmembrane region" description="Helical" evidence="6">
    <location>
        <begin position="142"/>
        <end position="162"/>
    </location>
</feature>
<keyword evidence="5 6" id="KW-0472">Membrane</keyword>
<sequence>MKKAKELLNRYKSIIILIMTLLFFIALGYIFRKELEHIFNMLRDQKQIKEFITSFGPLSKIVFIILQIIQVVIFIIPGEITQAAGGYIFGTVRGTILSIIGINIGAVILFLLTKKYKEKLVDKLIPNGIKTKFQKILNCKKINLIVFLIYLLPGIPKDVLTFLCGLSKISLKDFILYSTLGRMPALIMSCYYGQSLALGNKSMIIIGTIIILVVFLIGVIFKETIVKSLEKVN</sequence>
<feature type="domain" description="VTT" evidence="7">
    <location>
        <begin position="76"/>
        <end position="194"/>
    </location>
</feature>
<name>A0ABS6EI03_9CLOT</name>
<evidence type="ECO:0000256" key="2">
    <source>
        <dbReference type="ARBA" id="ARBA00022475"/>
    </source>
</evidence>
<keyword evidence="9" id="KW-1185">Reference proteome</keyword>
<dbReference type="InterPro" id="IPR015414">
    <property type="entry name" value="TMEM64"/>
</dbReference>
<keyword evidence="2 6" id="KW-1003">Cell membrane</keyword>
<evidence type="ECO:0000256" key="4">
    <source>
        <dbReference type="ARBA" id="ARBA00022989"/>
    </source>
</evidence>
<evidence type="ECO:0000256" key="5">
    <source>
        <dbReference type="ARBA" id="ARBA00023136"/>
    </source>
</evidence>
<reference evidence="8 9" key="1">
    <citation type="submission" date="2021-06" db="EMBL/GenBank/DDBJ databases">
        <authorList>
            <person name="Sun Q."/>
            <person name="Li D."/>
        </authorList>
    </citation>
    <scope>NUCLEOTIDE SEQUENCE [LARGE SCALE GENOMIC DNA]</scope>
    <source>
        <strain evidence="8 9">MSJ-11</strain>
    </source>
</reference>
<dbReference type="InterPro" id="IPR032816">
    <property type="entry name" value="VTT_dom"/>
</dbReference>
<dbReference type="Proteomes" id="UP000726170">
    <property type="component" value="Unassembled WGS sequence"/>
</dbReference>
<evidence type="ECO:0000256" key="1">
    <source>
        <dbReference type="ARBA" id="ARBA00004651"/>
    </source>
</evidence>
<evidence type="ECO:0000313" key="9">
    <source>
        <dbReference type="Proteomes" id="UP000726170"/>
    </source>
</evidence>
<dbReference type="PANTHER" id="PTHR12677">
    <property type="entry name" value="GOLGI APPARATUS MEMBRANE PROTEIN TVP38-RELATED"/>
    <property type="match status" value="1"/>
</dbReference>
<keyword evidence="3 6" id="KW-0812">Transmembrane</keyword>
<feature type="transmembrane region" description="Helical" evidence="6">
    <location>
        <begin position="204"/>
        <end position="221"/>
    </location>
</feature>
<dbReference type="Pfam" id="PF09335">
    <property type="entry name" value="VTT_dom"/>
    <property type="match status" value="1"/>
</dbReference>
<feature type="transmembrane region" description="Helical" evidence="6">
    <location>
        <begin position="12"/>
        <end position="31"/>
    </location>
</feature>
<comment type="caution">
    <text evidence="8">The sequence shown here is derived from an EMBL/GenBank/DDBJ whole genome shotgun (WGS) entry which is preliminary data.</text>
</comment>
<evidence type="ECO:0000313" key="8">
    <source>
        <dbReference type="EMBL" id="MBU5484029.1"/>
    </source>
</evidence>
<organism evidence="8 9">
    <name type="scientific">Clostridium mobile</name>
    <dbReference type="NCBI Taxonomy" id="2841512"/>
    <lineage>
        <taxon>Bacteria</taxon>
        <taxon>Bacillati</taxon>
        <taxon>Bacillota</taxon>
        <taxon>Clostridia</taxon>
        <taxon>Eubacteriales</taxon>
        <taxon>Clostridiaceae</taxon>
        <taxon>Clostridium</taxon>
    </lineage>
</organism>
<accession>A0ABS6EI03</accession>
<feature type="transmembrane region" description="Helical" evidence="6">
    <location>
        <begin position="51"/>
        <end position="76"/>
    </location>
</feature>
<dbReference type="EMBL" id="JAHLQF010000002">
    <property type="protein sequence ID" value="MBU5484029.1"/>
    <property type="molecule type" value="Genomic_DNA"/>
</dbReference>
<proteinExistence type="inferred from homology"/>
<keyword evidence="4 6" id="KW-1133">Transmembrane helix</keyword>
<gene>
    <name evidence="8" type="ORF">KQI86_06775</name>
</gene>
<dbReference type="RefSeq" id="WP_216438525.1">
    <property type="nucleotide sequence ID" value="NZ_JAHLQF010000002.1"/>
</dbReference>
<evidence type="ECO:0000256" key="6">
    <source>
        <dbReference type="RuleBase" id="RU366058"/>
    </source>
</evidence>
<protein>
    <recommendedName>
        <fullName evidence="6">TVP38/TMEM64 family membrane protein</fullName>
    </recommendedName>
</protein>
<comment type="similarity">
    <text evidence="6">Belongs to the TVP38/TMEM64 family.</text>
</comment>
<evidence type="ECO:0000256" key="3">
    <source>
        <dbReference type="ARBA" id="ARBA00022692"/>
    </source>
</evidence>
<dbReference type="PANTHER" id="PTHR12677:SF59">
    <property type="entry name" value="GOLGI APPARATUS MEMBRANE PROTEIN TVP38-RELATED"/>
    <property type="match status" value="1"/>
</dbReference>